<evidence type="ECO:0000256" key="2">
    <source>
        <dbReference type="ARBA" id="ARBA00009399"/>
    </source>
</evidence>
<sequence length="134" mass="15016">MNRLVMQWMKYGLVGAVNTSIDFAVFTLLTLWGWPHLLAQGISFTSGVLNSYFMNRSWTFQASGDNKHQFLKFISLSAVLMLMTSGLLISFAEHLGWPLWISKLAATGSGVVFNYIGSRKWVFTPSITMEKGVV</sequence>
<keyword evidence="3 6" id="KW-0812">Transmembrane</keyword>
<dbReference type="EMBL" id="WHOA01000116">
    <property type="protein sequence ID" value="NOU73089.1"/>
    <property type="molecule type" value="Genomic_DNA"/>
</dbReference>
<protein>
    <submittedName>
        <fullName evidence="8">GtrA family protein</fullName>
    </submittedName>
</protein>
<feature type="transmembrane region" description="Helical" evidence="6">
    <location>
        <begin position="70"/>
        <end position="91"/>
    </location>
</feature>
<evidence type="ECO:0000256" key="1">
    <source>
        <dbReference type="ARBA" id="ARBA00004141"/>
    </source>
</evidence>
<evidence type="ECO:0000256" key="4">
    <source>
        <dbReference type="ARBA" id="ARBA00022989"/>
    </source>
</evidence>
<feature type="transmembrane region" description="Helical" evidence="6">
    <location>
        <begin position="38"/>
        <end position="58"/>
    </location>
</feature>
<dbReference type="InterPro" id="IPR007267">
    <property type="entry name" value="GtrA_DPMS_TM"/>
</dbReference>
<dbReference type="PANTHER" id="PTHR38459:SF1">
    <property type="entry name" value="PROPHAGE BACTOPRENOL-LINKED GLUCOSE TRANSLOCASE HOMOLOG"/>
    <property type="match status" value="1"/>
</dbReference>
<organism evidence="8 9">
    <name type="scientific">Paenibacillus phytorum</name>
    <dbReference type="NCBI Taxonomy" id="2654977"/>
    <lineage>
        <taxon>Bacteria</taxon>
        <taxon>Bacillati</taxon>
        <taxon>Bacillota</taxon>
        <taxon>Bacilli</taxon>
        <taxon>Bacillales</taxon>
        <taxon>Paenibacillaceae</taxon>
        <taxon>Paenibacillus</taxon>
    </lineage>
</organism>
<evidence type="ECO:0000256" key="5">
    <source>
        <dbReference type="ARBA" id="ARBA00023136"/>
    </source>
</evidence>
<evidence type="ECO:0000313" key="8">
    <source>
        <dbReference type="EMBL" id="NOU73089.1"/>
    </source>
</evidence>
<evidence type="ECO:0000256" key="6">
    <source>
        <dbReference type="SAM" id="Phobius"/>
    </source>
</evidence>
<gene>
    <name evidence="8" type="ORF">GC098_16965</name>
</gene>
<evidence type="ECO:0000259" key="7">
    <source>
        <dbReference type="Pfam" id="PF04138"/>
    </source>
</evidence>
<keyword evidence="4 6" id="KW-1133">Transmembrane helix</keyword>
<comment type="subcellular location">
    <subcellularLocation>
        <location evidence="1">Membrane</location>
        <topology evidence="1">Multi-pass membrane protein</topology>
    </subcellularLocation>
</comment>
<proteinExistence type="inferred from homology"/>
<keyword evidence="5 6" id="KW-0472">Membrane</keyword>
<accession>A0ABX1XXT1</accession>
<feature type="domain" description="GtrA/DPMS transmembrane" evidence="7">
    <location>
        <begin position="10"/>
        <end position="123"/>
    </location>
</feature>
<dbReference type="PANTHER" id="PTHR38459">
    <property type="entry name" value="PROPHAGE BACTOPRENOL-LINKED GLUCOSE TRANSLOCASE HOMOLOG"/>
    <property type="match status" value="1"/>
</dbReference>
<dbReference type="RefSeq" id="WP_171644369.1">
    <property type="nucleotide sequence ID" value="NZ_WHOA01000116.1"/>
</dbReference>
<comment type="caution">
    <text evidence="8">The sequence shown here is derived from an EMBL/GenBank/DDBJ whole genome shotgun (WGS) entry which is preliminary data.</text>
</comment>
<dbReference type="InterPro" id="IPR051401">
    <property type="entry name" value="GtrA_CellWall_Glycosyl"/>
</dbReference>
<feature type="transmembrane region" description="Helical" evidence="6">
    <location>
        <begin position="12"/>
        <end position="32"/>
    </location>
</feature>
<keyword evidence="9" id="KW-1185">Reference proteome</keyword>
<dbReference type="Pfam" id="PF04138">
    <property type="entry name" value="GtrA_DPMS_TM"/>
    <property type="match status" value="1"/>
</dbReference>
<name>A0ABX1XXT1_9BACL</name>
<dbReference type="Proteomes" id="UP000616779">
    <property type="component" value="Unassembled WGS sequence"/>
</dbReference>
<comment type="similarity">
    <text evidence="2">Belongs to the GtrA family.</text>
</comment>
<reference evidence="8 9" key="1">
    <citation type="submission" date="2019-10" db="EMBL/GenBank/DDBJ databases">
        <title>Description of Paenibacillus terrestris sp. nov.</title>
        <authorList>
            <person name="Carlier A."/>
            <person name="Qi S."/>
        </authorList>
    </citation>
    <scope>NUCLEOTIDE SEQUENCE [LARGE SCALE GENOMIC DNA]</scope>
    <source>
        <strain evidence="8 9">LMG 31458</strain>
    </source>
</reference>
<feature type="transmembrane region" description="Helical" evidence="6">
    <location>
        <begin position="97"/>
        <end position="116"/>
    </location>
</feature>
<evidence type="ECO:0000256" key="3">
    <source>
        <dbReference type="ARBA" id="ARBA00022692"/>
    </source>
</evidence>
<evidence type="ECO:0000313" key="9">
    <source>
        <dbReference type="Proteomes" id="UP000616779"/>
    </source>
</evidence>